<protein>
    <submittedName>
        <fullName evidence="1">Ras-related protein RABD2A</fullName>
    </submittedName>
</protein>
<sequence>MKVWEEEKETREFWRKRNRKRP</sequence>
<reference evidence="1" key="1">
    <citation type="submission" date="2018-02" db="EMBL/GenBank/DDBJ databases">
        <title>Rhizophora mucronata_Transcriptome.</title>
        <authorList>
            <person name="Meera S.P."/>
            <person name="Sreeshan A."/>
            <person name="Augustine A."/>
        </authorList>
    </citation>
    <scope>NUCLEOTIDE SEQUENCE</scope>
    <source>
        <tissue evidence="1">Leaf</tissue>
    </source>
</reference>
<dbReference type="AlphaFoldDB" id="A0A2P2JBC7"/>
<evidence type="ECO:0000313" key="1">
    <source>
        <dbReference type="EMBL" id="MBW90789.1"/>
    </source>
</evidence>
<dbReference type="EMBL" id="GGEC01010306">
    <property type="protein sequence ID" value="MBW90789.1"/>
    <property type="molecule type" value="Transcribed_RNA"/>
</dbReference>
<organism evidence="1">
    <name type="scientific">Rhizophora mucronata</name>
    <name type="common">Asiatic mangrove</name>
    <dbReference type="NCBI Taxonomy" id="61149"/>
    <lineage>
        <taxon>Eukaryota</taxon>
        <taxon>Viridiplantae</taxon>
        <taxon>Streptophyta</taxon>
        <taxon>Embryophyta</taxon>
        <taxon>Tracheophyta</taxon>
        <taxon>Spermatophyta</taxon>
        <taxon>Magnoliopsida</taxon>
        <taxon>eudicotyledons</taxon>
        <taxon>Gunneridae</taxon>
        <taxon>Pentapetalae</taxon>
        <taxon>rosids</taxon>
        <taxon>fabids</taxon>
        <taxon>Malpighiales</taxon>
        <taxon>Rhizophoraceae</taxon>
        <taxon>Rhizophora</taxon>
    </lineage>
</organism>
<proteinExistence type="predicted"/>
<accession>A0A2P2JBC7</accession>
<name>A0A2P2JBC7_RHIMU</name>
<dbReference type="EMBL" id="GGEC01010305">
    <property type="protein sequence ID" value="MBW90788.1"/>
    <property type="molecule type" value="Transcribed_RNA"/>
</dbReference>